<organism evidence="5 6">
    <name type="scientific">Microcystis aeruginosa PCC 9443</name>
    <dbReference type="NCBI Taxonomy" id="1160281"/>
    <lineage>
        <taxon>Bacteria</taxon>
        <taxon>Bacillati</taxon>
        <taxon>Cyanobacteriota</taxon>
        <taxon>Cyanophyceae</taxon>
        <taxon>Oscillatoriophycideae</taxon>
        <taxon>Chroococcales</taxon>
        <taxon>Microcystaceae</taxon>
        <taxon>Microcystis</taxon>
    </lineage>
</organism>
<evidence type="ECO:0000313" key="6">
    <source>
        <dbReference type="Proteomes" id="UP000003480"/>
    </source>
</evidence>
<dbReference type="NCBIfam" id="NF033921">
    <property type="entry name" value="por_somb"/>
    <property type="match status" value="1"/>
</dbReference>
<name>I4G892_MICAE</name>
<dbReference type="PANTHER" id="PTHR43308:SF1">
    <property type="entry name" value="OUTER MEMBRANE PROTEIN ALPHA"/>
    <property type="match status" value="1"/>
</dbReference>
<dbReference type="InterPro" id="IPR001119">
    <property type="entry name" value="SLH_dom"/>
</dbReference>
<dbReference type="HOGENOM" id="CLU_018575_1_0_3"/>
<dbReference type="PANTHER" id="PTHR43308">
    <property type="entry name" value="OUTER MEMBRANE PROTEIN ALPHA-RELATED"/>
    <property type="match status" value="1"/>
</dbReference>
<dbReference type="GO" id="GO:0008643">
    <property type="term" value="P:carbohydrate transport"/>
    <property type="evidence" value="ECO:0007669"/>
    <property type="project" value="InterPro"/>
</dbReference>
<dbReference type="InterPro" id="IPR051465">
    <property type="entry name" value="Cell_Envelope_Struct_Comp"/>
</dbReference>
<accession>I4G892</accession>
<proteinExistence type="inferred from homology"/>
<dbReference type="AlphaFoldDB" id="I4G892"/>
<evidence type="ECO:0000259" key="4">
    <source>
        <dbReference type="PROSITE" id="PS51272"/>
    </source>
</evidence>
<dbReference type="Pfam" id="PF04966">
    <property type="entry name" value="OprB"/>
    <property type="match status" value="1"/>
</dbReference>
<comment type="caution">
    <text evidence="5">The sequence shown here is derived from an EMBL/GenBank/DDBJ whole genome shotgun (WGS) entry which is preliminary data.</text>
</comment>
<evidence type="ECO:0000256" key="3">
    <source>
        <dbReference type="SAM" id="Coils"/>
    </source>
</evidence>
<feature type="coiled-coil region" evidence="3">
    <location>
        <begin position="122"/>
        <end position="163"/>
    </location>
</feature>
<evidence type="ECO:0000256" key="2">
    <source>
        <dbReference type="RuleBase" id="RU363072"/>
    </source>
</evidence>
<dbReference type="Gene3D" id="2.40.160.180">
    <property type="entry name" value="Carbohydrate-selective porin OprB"/>
    <property type="match status" value="1"/>
</dbReference>
<comment type="similarity">
    <text evidence="1 2">Belongs to the OprB family.</text>
</comment>
<dbReference type="GO" id="GO:0016020">
    <property type="term" value="C:membrane"/>
    <property type="evidence" value="ECO:0007669"/>
    <property type="project" value="InterPro"/>
</dbReference>
<dbReference type="EMBL" id="CAIJ01000494">
    <property type="protein sequence ID" value="CCI04153.1"/>
    <property type="molecule type" value="Genomic_DNA"/>
</dbReference>
<keyword evidence="3" id="KW-0175">Coiled coil</keyword>
<dbReference type="GO" id="GO:0015288">
    <property type="term" value="F:porin activity"/>
    <property type="evidence" value="ECO:0007669"/>
    <property type="project" value="InterPro"/>
</dbReference>
<dbReference type="InterPro" id="IPR007049">
    <property type="entry name" value="Carb-sel_porin_OprB"/>
</dbReference>
<reference evidence="5 6" key="1">
    <citation type="submission" date="2012-04" db="EMBL/GenBank/DDBJ databases">
        <authorList>
            <person name="Genoscope - CEA"/>
        </authorList>
    </citation>
    <scope>NUCLEOTIDE SEQUENCE [LARGE SCALE GENOMIC DNA]</scope>
    <source>
        <strain evidence="5 6">9443</strain>
    </source>
</reference>
<feature type="domain" description="SLH" evidence="4">
    <location>
        <begin position="64"/>
        <end position="128"/>
    </location>
</feature>
<dbReference type="PROSITE" id="PS51272">
    <property type="entry name" value="SLH"/>
    <property type="match status" value="1"/>
</dbReference>
<protein>
    <submittedName>
        <fullName evidence="5">Carbohydrate-selective porin, OprB family</fullName>
    </submittedName>
</protein>
<gene>
    <name evidence="5" type="ORF">MICAC_5430014</name>
</gene>
<sequence>MFRTFRSYSSSTTLAMTIVGFQIVQSVWAQPVPPMAGQLPNGEAIRVSDLQAMSGTLPMAQVTSVNGLRDVQLDSWAYEALKSLVERYGCIVGYPNQTFRGDRPLSRYEFAAGLNACLNTMERLLQENVAVLKEDIEKLQRLAQDFKAELAAMGTRLDNLETRVAYLEDHQFSTTTKLLVVTTMYFAGAAGDKTAASYIPRVNGVDVVRPAVALKDQPVVQYSTLLSLNTSFSGTDNLSVDLWTSNVTPFSSSLLGSTENVTGTYQTRLSYDAPPYNNSIGLADLIYKFQPIKNLSVFIDAVGGEVSGELLYATQPFMVFAPYTASISRFGRYDPIYYQTLARPGVAANYKFSDKVSFGAGYYGDFNAGNPQTGLFNGGNAVIAQLSLFPTDTLGMTLVYVRSYNPAGPGVAVSGQTGSLYADQPFGTSLIPPNNSNPAQIEGTPVSIATSADHLSWGFGWRPMPKLAFTGDVGLVFAHAEQDNPAYGVDKGDGATLFEWNFGVALPDLFKEGNVGTLMVGNPYRVVNQGSRDLKPESDTAWHIEAAYKHNINNNLSIQPGFLVILNPENNKSNPAIWVWQLKTQFIF</sequence>
<evidence type="ECO:0000256" key="1">
    <source>
        <dbReference type="ARBA" id="ARBA00008769"/>
    </source>
</evidence>
<dbReference type="InterPro" id="IPR038673">
    <property type="entry name" value="OprB_sf"/>
</dbReference>
<dbReference type="Pfam" id="PF00395">
    <property type="entry name" value="SLH"/>
    <property type="match status" value="1"/>
</dbReference>
<dbReference type="InterPro" id="IPR047684">
    <property type="entry name" value="Por_som-like"/>
</dbReference>
<dbReference type="Proteomes" id="UP000003480">
    <property type="component" value="Unassembled WGS sequence"/>
</dbReference>
<evidence type="ECO:0000313" key="5">
    <source>
        <dbReference type="EMBL" id="CCI04153.1"/>
    </source>
</evidence>